<keyword evidence="7" id="KW-1015">Disulfide bond</keyword>
<dbReference type="PANTHER" id="PTHR33938">
    <property type="entry name" value="FERULOYL ESTERASE B-RELATED"/>
    <property type="match status" value="1"/>
</dbReference>
<dbReference type="GO" id="GO:0046872">
    <property type="term" value="F:metal ion binding"/>
    <property type="evidence" value="ECO:0007669"/>
    <property type="project" value="UniProtKB-KW"/>
</dbReference>
<evidence type="ECO:0000256" key="6">
    <source>
        <dbReference type="ARBA" id="ARBA00022837"/>
    </source>
</evidence>
<evidence type="ECO:0000256" key="4">
    <source>
        <dbReference type="ARBA" id="ARBA00022729"/>
    </source>
</evidence>
<keyword evidence="6" id="KW-0106">Calcium</keyword>
<keyword evidence="3" id="KW-0479">Metal-binding</keyword>
<evidence type="ECO:0000256" key="8">
    <source>
        <dbReference type="SAM" id="SignalP"/>
    </source>
</evidence>
<dbReference type="Pfam" id="PF07519">
    <property type="entry name" value="Tannase"/>
    <property type="match status" value="1"/>
</dbReference>
<evidence type="ECO:0000256" key="5">
    <source>
        <dbReference type="ARBA" id="ARBA00022801"/>
    </source>
</evidence>
<evidence type="ECO:0000256" key="2">
    <source>
        <dbReference type="ARBA" id="ARBA00022487"/>
    </source>
</evidence>
<name>A0AAU7Z043_9BACT</name>
<sequence>MKHARFIYRSFVVLFLLGVSNPAHAFATNCEALSSMTISHIEITSATEVAAGKFTPLTKSEPSEPGTLSESVPAFCRVVGVARPTDDSVINFEVWLPTPSAWNKKFEGVGNGGYIGSISYGAMENAINRGYATASTDTGHIGSDLRFAAGHPEKIVDWGYRAIHVTAETAKLILRAYYGHPPQHSYFNGCSTGGGQALSEVQRFPDDYDGIIAGDAGNDRVHLNAAFIWAFAATHKDGQLLLPESKLPLINKAAIAACDRNDGLEDGIIADPLQCHFDPGVLLCHGGQSESCLTPTEIEAARKLYAGPKNPRTGKRIIAGWAPGSESLTSGDYAGWKNYVLSGAEPARTDFWKYFVFDDPDWDWRTFDYDRDLAYADTKMAAVNASNADLREYKAHGGKILMYHGWVDPVGPPQDAIDYYENVEQTMGGSAMTHDFFRLFLVPGMSHCNGGPGYMLAGGARAGNDPDNVPKAPTPDPDHDVLSALDQWVERGTPPSRIIAVRHMHGSDDRSIPVCAYPFTAQMIKGGNAKDVSGFRCIDQRGKQ</sequence>
<gene>
    <name evidence="9" type="ORF">RBB81_21435</name>
</gene>
<reference evidence="9" key="2">
    <citation type="journal article" date="2024" name="Environ. Microbiol.">
        <title>Genome analysis and description of Tunturibacter gen. nov. expands the diversity of Terriglobia in tundra soils.</title>
        <authorList>
            <person name="Messyasz A."/>
            <person name="Mannisto M.K."/>
            <person name="Kerkhof L.J."/>
            <person name="Haggblom M.M."/>
        </authorList>
    </citation>
    <scope>NUCLEOTIDE SEQUENCE</scope>
    <source>
        <strain evidence="9">M8UP39</strain>
    </source>
</reference>
<evidence type="ECO:0000313" key="9">
    <source>
        <dbReference type="EMBL" id="XCB22112.1"/>
    </source>
</evidence>
<feature type="chain" id="PRO_5043750595" evidence="8">
    <location>
        <begin position="26"/>
        <end position="544"/>
    </location>
</feature>
<proteinExistence type="inferred from homology"/>
<dbReference type="EMBL" id="CP132938">
    <property type="protein sequence ID" value="XCB22112.1"/>
    <property type="molecule type" value="Genomic_DNA"/>
</dbReference>
<dbReference type="GO" id="GO:0052689">
    <property type="term" value="F:carboxylic ester hydrolase activity"/>
    <property type="evidence" value="ECO:0007669"/>
    <property type="project" value="UniProtKB-KW"/>
</dbReference>
<dbReference type="InterPro" id="IPR029058">
    <property type="entry name" value="AB_hydrolase_fold"/>
</dbReference>
<reference evidence="9" key="1">
    <citation type="submission" date="2023-08" db="EMBL/GenBank/DDBJ databases">
        <authorList>
            <person name="Messyasz A."/>
            <person name="Mannisto M.K."/>
            <person name="Kerkhof L.J."/>
            <person name="Haggblom M."/>
        </authorList>
    </citation>
    <scope>NUCLEOTIDE SEQUENCE</scope>
    <source>
        <strain evidence="9">M8UP39</strain>
    </source>
</reference>
<dbReference type="SUPFAM" id="SSF53474">
    <property type="entry name" value="alpha/beta-Hydrolases"/>
    <property type="match status" value="1"/>
</dbReference>
<dbReference type="RefSeq" id="WP_353072107.1">
    <property type="nucleotide sequence ID" value="NZ_CP132938.1"/>
</dbReference>
<accession>A0AAU7Z043</accession>
<comment type="similarity">
    <text evidence="1">Belongs to the tannase family.</text>
</comment>
<dbReference type="AlphaFoldDB" id="A0AAU7Z043"/>
<keyword evidence="4 8" id="KW-0732">Signal</keyword>
<evidence type="ECO:0000256" key="1">
    <source>
        <dbReference type="ARBA" id="ARBA00006249"/>
    </source>
</evidence>
<dbReference type="KEGG" id="tgi:RBB81_21435"/>
<organism evidence="9">
    <name type="scientific">Tunturiibacter gelidiferens</name>
    <dbReference type="NCBI Taxonomy" id="3069689"/>
    <lineage>
        <taxon>Bacteria</taxon>
        <taxon>Pseudomonadati</taxon>
        <taxon>Acidobacteriota</taxon>
        <taxon>Terriglobia</taxon>
        <taxon>Terriglobales</taxon>
        <taxon>Acidobacteriaceae</taxon>
        <taxon>Tunturiibacter</taxon>
    </lineage>
</organism>
<protein>
    <submittedName>
        <fullName evidence="9">Tannase/feruloyl esterase family alpha/beta hydrolase</fullName>
    </submittedName>
</protein>
<feature type="signal peptide" evidence="8">
    <location>
        <begin position="1"/>
        <end position="25"/>
    </location>
</feature>
<dbReference type="InterPro" id="IPR011118">
    <property type="entry name" value="Tannase/feruloyl_esterase"/>
</dbReference>
<keyword evidence="2" id="KW-0719">Serine esterase</keyword>
<keyword evidence="5 9" id="KW-0378">Hydrolase</keyword>
<dbReference type="PANTHER" id="PTHR33938:SF15">
    <property type="entry name" value="FERULOYL ESTERASE B-RELATED"/>
    <property type="match status" value="1"/>
</dbReference>
<evidence type="ECO:0000256" key="3">
    <source>
        <dbReference type="ARBA" id="ARBA00022723"/>
    </source>
</evidence>
<evidence type="ECO:0000256" key="7">
    <source>
        <dbReference type="ARBA" id="ARBA00023157"/>
    </source>
</evidence>